<dbReference type="AlphaFoldDB" id="A0A132BDA7"/>
<dbReference type="EMBL" id="KQ947429">
    <property type="protein sequence ID" value="KUJ10386.1"/>
    <property type="molecule type" value="Genomic_DNA"/>
</dbReference>
<evidence type="ECO:0000256" key="1">
    <source>
        <dbReference type="ARBA" id="ARBA00022737"/>
    </source>
</evidence>
<feature type="domain" description="Nephrocystin 3-like N-terminal" evidence="2">
    <location>
        <begin position="24"/>
        <end position="147"/>
    </location>
</feature>
<sequence>MIKSLHIYGDNPRYAMIEQRHDDTFHWIWNNREDGGPGFVEWLEGEDGLYLISGKPGAGKSTLCKYIESCESTMNLLQSNTSSRTFLMSFFFWDLGQESEKTFSGLLHNLLSQLLVQIPELVPAVLGRFQRLNKHVSVSANRSSIWNDSELQSAFKDILQLRVSSKS</sequence>
<dbReference type="KEGG" id="psco:LY89DRAFT_259734"/>
<keyword evidence="4" id="KW-1185">Reference proteome</keyword>
<dbReference type="SUPFAM" id="SSF52540">
    <property type="entry name" value="P-loop containing nucleoside triphosphate hydrolases"/>
    <property type="match status" value="1"/>
</dbReference>
<dbReference type="InterPro" id="IPR027417">
    <property type="entry name" value="P-loop_NTPase"/>
</dbReference>
<dbReference type="PANTHER" id="PTHR10039">
    <property type="entry name" value="AMELOGENIN"/>
    <property type="match status" value="1"/>
</dbReference>
<dbReference type="Gene3D" id="3.40.50.300">
    <property type="entry name" value="P-loop containing nucleotide triphosphate hydrolases"/>
    <property type="match status" value="1"/>
</dbReference>
<dbReference type="GeneID" id="28815992"/>
<dbReference type="Proteomes" id="UP000070700">
    <property type="component" value="Unassembled WGS sequence"/>
</dbReference>
<dbReference type="InterPro" id="IPR056884">
    <property type="entry name" value="NPHP3-like_N"/>
</dbReference>
<gene>
    <name evidence="3" type="ORF">LY89DRAFT_259734</name>
</gene>
<proteinExistence type="predicted"/>
<dbReference type="Pfam" id="PF24883">
    <property type="entry name" value="NPHP3_N"/>
    <property type="match status" value="1"/>
</dbReference>
<evidence type="ECO:0000313" key="3">
    <source>
        <dbReference type="EMBL" id="KUJ10386.1"/>
    </source>
</evidence>
<accession>A0A132BDA7</accession>
<keyword evidence="1" id="KW-0677">Repeat</keyword>
<evidence type="ECO:0000259" key="2">
    <source>
        <dbReference type="Pfam" id="PF24883"/>
    </source>
</evidence>
<reference evidence="3 4" key="1">
    <citation type="submission" date="2015-10" db="EMBL/GenBank/DDBJ databases">
        <title>Full genome of DAOMC 229536 Phialocephala scopiformis, a fungal endophyte of spruce producing the potent anti-insectan compound rugulosin.</title>
        <authorList>
            <consortium name="DOE Joint Genome Institute"/>
            <person name="Walker A.K."/>
            <person name="Frasz S.L."/>
            <person name="Seifert K.A."/>
            <person name="Miller J.D."/>
            <person name="Mondo S.J."/>
            <person name="Labutti K."/>
            <person name="Lipzen A."/>
            <person name="Dockter R."/>
            <person name="Kennedy M."/>
            <person name="Grigoriev I.V."/>
            <person name="Spatafora J.W."/>
        </authorList>
    </citation>
    <scope>NUCLEOTIDE SEQUENCE [LARGE SCALE GENOMIC DNA]</scope>
    <source>
        <strain evidence="3 4">CBS 120377</strain>
    </source>
</reference>
<name>A0A132BDA7_MOLSC</name>
<organism evidence="3 4">
    <name type="scientific">Mollisia scopiformis</name>
    <name type="common">Conifer needle endophyte fungus</name>
    <name type="synonym">Phialocephala scopiformis</name>
    <dbReference type="NCBI Taxonomy" id="149040"/>
    <lineage>
        <taxon>Eukaryota</taxon>
        <taxon>Fungi</taxon>
        <taxon>Dikarya</taxon>
        <taxon>Ascomycota</taxon>
        <taxon>Pezizomycotina</taxon>
        <taxon>Leotiomycetes</taxon>
        <taxon>Helotiales</taxon>
        <taxon>Mollisiaceae</taxon>
        <taxon>Mollisia</taxon>
    </lineage>
</organism>
<dbReference type="InParanoid" id="A0A132BDA7"/>
<dbReference type="RefSeq" id="XP_018064741.1">
    <property type="nucleotide sequence ID" value="XM_018206266.1"/>
</dbReference>
<protein>
    <recommendedName>
        <fullName evidence="2">Nephrocystin 3-like N-terminal domain-containing protein</fullName>
    </recommendedName>
</protein>
<dbReference type="PANTHER" id="PTHR10039:SF5">
    <property type="entry name" value="NACHT DOMAIN-CONTAINING PROTEIN"/>
    <property type="match status" value="1"/>
</dbReference>
<dbReference type="OrthoDB" id="5086500at2759"/>
<evidence type="ECO:0000313" key="4">
    <source>
        <dbReference type="Proteomes" id="UP000070700"/>
    </source>
</evidence>
<dbReference type="STRING" id="149040.A0A132BDA7"/>